<dbReference type="HOGENOM" id="CLU_008074_2_0_1"/>
<dbReference type="Pfam" id="PF04991">
    <property type="entry name" value="LicD"/>
    <property type="match status" value="2"/>
</dbReference>
<dbReference type="Proteomes" id="UP000019384">
    <property type="component" value="Unassembled WGS sequence"/>
</dbReference>
<dbReference type="InterPro" id="IPR009644">
    <property type="entry name" value="FKTN/MNN4/W02B3.4-1"/>
</dbReference>
<evidence type="ECO:0000256" key="1">
    <source>
        <dbReference type="ARBA" id="ARBA00004167"/>
    </source>
</evidence>
<proteinExistence type="predicted"/>
<keyword evidence="4" id="KW-0472">Membrane</keyword>
<comment type="subcellular location">
    <subcellularLocation>
        <location evidence="1">Membrane</location>
        <topology evidence="1">Single-pass membrane protein</topology>
    </subcellularLocation>
</comment>
<dbReference type="PANTHER" id="PTHR15407:SF28">
    <property type="entry name" value="RIBITOL-5-PHOSPHATE TRANSFERASE FKTN"/>
    <property type="match status" value="1"/>
</dbReference>
<keyword evidence="2" id="KW-0812">Transmembrane</keyword>
<sequence length="805" mass="93855">MIPFGLRNRRRRVLTRRNLVVATSLITLAILLLNNVDLYRFRVIHHEVHDTQPITQIDQTARALMKWEITSEAFRNKNLNGLMVPGDDDLSLSSFETELLNKAHQVGGNSWLLNTLPHDNVAVWKPKEFEVLPRFEHSFDRLFWNEHSPESLQNTEHILSYDPRFTLSLYLNYIRKEFLMKNPKNERNPKADSTIRVPFSWTDWTDFTYLNPFITRPPESKVSCEELISRANGNEAEGFCTNAADITSEMLSKWKLPSVDALPGFAVTKYISTRTNPEDMLLVSKTYLLTSVPPPARIMFQAKGGSYQVLVDGTQKAIESELMDSYLFEHGLTKESDKIPLNAMEEFDKLISEIPPRYAAQPQLAQILNPETQNRLHLIPEMFEFGTAKVEKILAECEAKVEAHEIEFDNWQNGLVTEDDYYSRFFMPENEVSYCKNLRVSYDLADQDLGKFFFEAQLTMPLPNSDNGHHYDFRFYAGGFSQKLHESFNEEQLTQRKRIVLQRLIRNWLSFTYDQGIVQWIAHGSLLAWYWDGMTFPWDMDTDVQMPVTELDRFGKLYNQTLVVEDPREGYGKFFIDCGTFSTHRVKGNGNNNIDARFIDVDSGTFIDITGLAITNTKMPVRYHDYANRWKQAYGEESTIPVFNCRNNHFYSFDEISPMRLTMMEGVPTAIPNKIKDMLIVEYKKGLARSECEHFNFVEKLGLWIHEDKIKKILPHTAYEEEDGKFSIDRFASWVNELSDEQVIQLLDYPEISTDYLKTHKLSRFHRQEMKAISSTHKQTDALFGHIKMYEPLRMTLFDWLNERQ</sequence>
<feature type="domain" description="LicD/FKTN/FKRP nucleotidyltransferase" evidence="5">
    <location>
        <begin position="639"/>
        <end position="684"/>
    </location>
</feature>
<accession>W6MX74</accession>
<dbReference type="GeneID" id="34521773"/>
<dbReference type="InterPro" id="IPR007074">
    <property type="entry name" value="LicD/FKTN/FKRP_NTP_transf"/>
</dbReference>
<keyword evidence="3" id="KW-1133">Transmembrane helix</keyword>
<gene>
    <name evidence="6" type="ORF">KUCA_T00004377001</name>
</gene>
<evidence type="ECO:0000256" key="2">
    <source>
        <dbReference type="ARBA" id="ARBA00022692"/>
    </source>
</evidence>
<evidence type="ECO:0000256" key="4">
    <source>
        <dbReference type="ARBA" id="ARBA00023136"/>
    </source>
</evidence>
<reference evidence="6" key="1">
    <citation type="submission" date="2013-12" db="EMBL/GenBank/DDBJ databases">
        <authorList>
            <person name="Genoscope - CEA"/>
        </authorList>
    </citation>
    <scope>NUCLEOTIDE SEQUENCE</scope>
    <source>
        <strain evidence="6">CBS 1993</strain>
    </source>
</reference>
<organism evidence="6 7">
    <name type="scientific">Kuraishia capsulata CBS 1993</name>
    <dbReference type="NCBI Taxonomy" id="1382522"/>
    <lineage>
        <taxon>Eukaryota</taxon>
        <taxon>Fungi</taxon>
        <taxon>Dikarya</taxon>
        <taxon>Ascomycota</taxon>
        <taxon>Saccharomycotina</taxon>
        <taxon>Pichiomycetes</taxon>
        <taxon>Pichiales</taxon>
        <taxon>Pichiaceae</taxon>
        <taxon>Kuraishia</taxon>
    </lineage>
</organism>
<dbReference type="RefSeq" id="XP_022460385.1">
    <property type="nucleotide sequence ID" value="XM_022601105.1"/>
</dbReference>
<protein>
    <recommendedName>
        <fullName evidence="5">LicD/FKTN/FKRP nucleotidyltransferase domain-containing protein</fullName>
    </recommendedName>
</protein>
<dbReference type="STRING" id="1382522.W6MX74"/>
<evidence type="ECO:0000259" key="5">
    <source>
        <dbReference type="Pfam" id="PF04991"/>
    </source>
</evidence>
<dbReference type="GO" id="GO:0016020">
    <property type="term" value="C:membrane"/>
    <property type="evidence" value="ECO:0007669"/>
    <property type="project" value="UniProtKB-SubCell"/>
</dbReference>
<dbReference type="OrthoDB" id="444255at2759"/>
<dbReference type="AlphaFoldDB" id="W6MX74"/>
<evidence type="ECO:0000313" key="7">
    <source>
        <dbReference type="Proteomes" id="UP000019384"/>
    </source>
</evidence>
<feature type="domain" description="LicD/FKTN/FKRP nucleotidyltransferase" evidence="5">
    <location>
        <begin position="514"/>
        <end position="619"/>
    </location>
</feature>
<evidence type="ECO:0000313" key="6">
    <source>
        <dbReference type="EMBL" id="CDK28395.1"/>
    </source>
</evidence>
<name>W6MX74_9ASCO</name>
<reference evidence="6" key="2">
    <citation type="submission" date="2014-02" db="EMBL/GenBank/DDBJ databases">
        <title>Complete DNA sequence of /Kuraishia capsulata/ illustrates novel genomic features among budding yeasts (/Saccharomycotina/).</title>
        <authorList>
            <person name="Morales L."/>
            <person name="Noel B."/>
            <person name="Porcel B."/>
            <person name="Marcet-Houben M."/>
            <person name="Hullo M-F."/>
            <person name="Sacerdot C."/>
            <person name="Tekaia F."/>
            <person name="Leh-Louis V."/>
            <person name="Despons L."/>
            <person name="Khanna V."/>
            <person name="Aury J-M."/>
            <person name="Barbe V."/>
            <person name="Couloux A."/>
            <person name="Labadie K."/>
            <person name="Pelletier E."/>
            <person name="Souciet J-L."/>
            <person name="Boekhout T."/>
            <person name="Gabaldon T."/>
            <person name="Wincker P."/>
            <person name="Dujon B."/>
        </authorList>
    </citation>
    <scope>NUCLEOTIDE SEQUENCE</scope>
    <source>
        <strain evidence="6">CBS 1993</strain>
    </source>
</reference>
<keyword evidence="7" id="KW-1185">Reference proteome</keyword>
<dbReference type="PANTHER" id="PTHR15407">
    <property type="entry name" value="FUKUTIN-RELATED"/>
    <property type="match status" value="1"/>
</dbReference>
<dbReference type="GO" id="GO:0009100">
    <property type="term" value="P:glycoprotein metabolic process"/>
    <property type="evidence" value="ECO:0007669"/>
    <property type="project" value="UniProtKB-ARBA"/>
</dbReference>
<dbReference type="EMBL" id="HG793129">
    <property type="protein sequence ID" value="CDK28395.1"/>
    <property type="molecule type" value="Genomic_DNA"/>
</dbReference>
<evidence type="ECO:0000256" key="3">
    <source>
        <dbReference type="ARBA" id="ARBA00022989"/>
    </source>
</evidence>